<evidence type="ECO:0000256" key="8">
    <source>
        <dbReference type="ARBA" id="ARBA00023136"/>
    </source>
</evidence>
<keyword evidence="7 9" id="KW-1133">Transmembrane helix</keyword>
<evidence type="ECO:0000313" key="12">
    <source>
        <dbReference type="Proteomes" id="UP001415857"/>
    </source>
</evidence>
<dbReference type="PANTHER" id="PTHR23500">
    <property type="entry name" value="SOLUTE CARRIER FAMILY 2, FACILITATED GLUCOSE TRANSPORTER"/>
    <property type="match status" value="1"/>
</dbReference>
<feature type="domain" description="Major facilitator superfamily (MFS) profile" evidence="10">
    <location>
        <begin position="1"/>
        <end position="385"/>
    </location>
</feature>
<sequence>MSGAATLIKHDLKITPWQVAALVATASGFNPFTSYVSNQIGRRHTMILASAFFLVGQLLMGLAPYYSTLLSGRLIASFGVSFTFMIVPIYAAEISPASSRGFLASFPEFFINVGVTLGYASNMVFSKLPLHLGWRLMLGVGAIPSVFLAVGFLFLPESPYWLVMKNRDDEARQVLRNISASEAEAASRLVDLQAAAGNGPRNDVVQVPTSGCCNLLKEFIPRPTRSVCHIFIAAVGLNFFQQATGIDAVVLYAPRILKKAGIKKGLRKPIITLVVGVVKTVFSVFPAFGLDRIGRRSFLLASIGGMFVSLVSLGLGLTMLDRTADRPVWAQVLCMITLAVYVASYSIGMGPITWLYTTEIVLYSLHVQGAGMGMLVNRVTSGSSY</sequence>
<organism evidence="11 12">
    <name type="scientific">Liquidambar formosana</name>
    <name type="common">Formosan gum</name>
    <dbReference type="NCBI Taxonomy" id="63359"/>
    <lineage>
        <taxon>Eukaryota</taxon>
        <taxon>Viridiplantae</taxon>
        <taxon>Streptophyta</taxon>
        <taxon>Embryophyta</taxon>
        <taxon>Tracheophyta</taxon>
        <taxon>Spermatophyta</taxon>
        <taxon>Magnoliopsida</taxon>
        <taxon>eudicotyledons</taxon>
        <taxon>Gunneridae</taxon>
        <taxon>Pentapetalae</taxon>
        <taxon>Saxifragales</taxon>
        <taxon>Altingiaceae</taxon>
        <taxon>Liquidambar</taxon>
    </lineage>
</organism>
<comment type="caution">
    <text evidence="11">The sequence shown here is derived from an EMBL/GenBank/DDBJ whole genome shotgun (WGS) entry which is preliminary data.</text>
</comment>
<dbReference type="InterPro" id="IPR036259">
    <property type="entry name" value="MFS_trans_sf"/>
</dbReference>
<evidence type="ECO:0000256" key="3">
    <source>
        <dbReference type="ARBA" id="ARBA00022448"/>
    </source>
</evidence>
<proteinExistence type="inferred from homology"/>
<dbReference type="Gene3D" id="1.20.1250.20">
    <property type="entry name" value="MFS general substrate transporter like domains"/>
    <property type="match status" value="1"/>
</dbReference>
<protein>
    <recommendedName>
        <fullName evidence="10">Major facilitator superfamily (MFS) profile domain-containing protein</fullName>
    </recommendedName>
</protein>
<dbReference type="PROSITE" id="PS50850">
    <property type="entry name" value="MFS"/>
    <property type="match status" value="1"/>
</dbReference>
<dbReference type="GO" id="GO:0016020">
    <property type="term" value="C:membrane"/>
    <property type="evidence" value="ECO:0007669"/>
    <property type="project" value="UniProtKB-SubCell"/>
</dbReference>
<comment type="subcellular location">
    <subcellularLocation>
        <location evidence="1">Membrane</location>
        <topology evidence="1">Multi-pass membrane protein</topology>
    </subcellularLocation>
</comment>
<keyword evidence="6" id="KW-0769">Symport</keyword>
<dbReference type="EMBL" id="JBBPBK010000004">
    <property type="protein sequence ID" value="KAK9286099.1"/>
    <property type="molecule type" value="Genomic_DNA"/>
</dbReference>
<reference evidence="11 12" key="1">
    <citation type="journal article" date="2024" name="Plant J.">
        <title>Genome sequences and population genomics reveal climatic adaptation and genomic divergence between two closely related sweetgum species.</title>
        <authorList>
            <person name="Xu W.Q."/>
            <person name="Ren C.Q."/>
            <person name="Zhang X.Y."/>
            <person name="Comes H.P."/>
            <person name="Liu X.H."/>
            <person name="Li Y.G."/>
            <person name="Kettle C.J."/>
            <person name="Jalonen R."/>
            <person name="Gaisberger H."/>
            <person name="Ma Y.Z."/>
            <person name="Qiu Y.X."/>
        </authorList>
    </citation>
    <scope>NUCLEOTIDE SEQUENCE [LARGE SCALE GENOMIC DNA]</scope>
    <source>
        <strain evidence="11">Hangzhou</strain>
    </source>
</reference>
<name>A0AAP0S2T7_LIQFO</name>
<evidence type="ECO:0000256" key="5">
    <source>
        <dbReference type="ARBA" id="ARBA00022692"/>
    </source>
</evidence>
<evidence type="ECO:0000256" key="4">
    <source>
        <dbReference type="ARBA" id="ARBA00022597"/>
    </source>
</evidence>
<feature type="transmembrane region" description="Helical" evidence="9">
    <location>
        <begin position="300"/>
        <end position="320"/>
    </location>
</feature>
<dbReference type="PANTHER" id="PTHR23500:SF424">
    <property type="entry name" value="POLYOL TRANSPORTER 5"/>
    <property type="match status" value="1"/>
</dbReference>
<dbReference type="InterPro" id="IPR003663">
    <property type="entry name" value="Sugar/inositol_transpt"/>
</dbReference>
<feature type="transmembrane region" description="Helical" evidence="9">
    <location>
        <begin position="47"/>
        <end position="66"/>
    </location>
</feature>
<dbReference type="SUPFAM" id="SSF103473">
    <property type="entry name" value="MFS general substrate transporter"/>
    <property type="match status" value="1"/>
</dbReference>
<keyword evidence="5 9" id="KW-0812">Transmembrane</keyword>
<feature type="transmembrane region" description="Helical" evidence="9">
    <location>
        <begin position="132"/>
        <end position="155"/>
    </location>
</feature>
<dbReference type="AlphaFoldDB" id="A0AAP0S2T7"/>
<dbReference type="GO" id="GO:0015293">
    <property type="term" value="F:symporter activity"/>
    <property type="evidence" value="ECO:0007669"/>
    <property type="project" value="UniProtKB-KW"/>
</dbReference>
<evidence type="ECO:0000256" key="6">
    <source>
        <dbReference type="ARBA" id="ARBA00022847"/>
    </source>
</evidence>
<dbReference type="InterPro" id="IPR005828">
    <property type="entry name" value="MFS_sugar_transport-like"/>
</dbReference>
<keyword evidence="12" id="KW-1185">Reference proteome</keyword>
<feature type="transmembrane region" description="Helical" evidence="9">
    <location>
        <begin position="102"/>
        <end position="120"/>
    </location>
</feature>
<keyword evidence="4" id="KW-0762">Sugar transport</keyword>
<feature type="transmembrane region" description="Helical" evidence="9">
    <location>
        <begin position="72"/>
        <end position="90"/>
    </location>
</feature>
<accession>A0AAP0S2T7</accession>
<feature type="transmembrane region" description="Helical" evidence="9">
    <location>
        <begin position="332"/>
        <end position="354"/>
    </location>
</feature>
<gene>
    <name evidence="11" type="ORF">L1049_014479</name>
</gene>
<comment type="similarity">
    <text evidence="2">Belongs to the major facilitator superfamily. Sugar transporter (TC 2.A.1.1) family.</text>
</comment>
<dbReference type="PRINTS" id="PR00171">
    <property type="entry name" value="SUGRTRNSPORT"/>
</dbReference>
<evidence type="ECO:0000256" key="7">
    <source>
        <dbReference type="ARBA" id="ARBA00022989"/>
    </source>
</evidence>
<dbReference type="Proteomes" id="UP001415857">
    <property type="component" value="Unassembled WGS sequence"/>
</dbReference>
<evidence type="ECO:0000256" key="1">
    <source>
        <dbReference type="ARBA" id="ARBA00004141"/>
    </source>
</evidence>
<dbReference type="InterPro" id="IPR020846">
    <property type="entry name" value="MFS_dom"/>
</dbReference>
<dbReference type="GO" id="GO:0015144">
    <property type="term" value="F:carbohydrate transmembrane transporter activity"/>
    <property type="evidence" value="ECO:0007669"/>
    <property type="project" value="InterPro"/>
</dbReference>
<dbReference type="Pfam" id="PF00083">
    <property type="entry name" value="Sugar_tr"/>
    <property type="match status" value="1"/>
</dbReference>
<feature type="transmembrane region" description="Helical" evidence="9">
    <location>
        <begin position="270"/>
        <end position="288"/>
    </location>
</feature>
<evidence type="ECO:0000259" key="10">
    <source>
        <dbReference type="PROSITE" id="PS50850"/>
    </source>
</evidence>
<evidence type="ECO:0000256" key="9">
    <source>
        <dbReference type="SAM" id="Phobius"/>
    </source>
</evidence>
<keyword evidence="3" id="KW-0813">Transport</keyword>
<evidence type="ECO:0000256" key="2">
    <source>
        <dbReference type="ARBA" id="ARBA00010992"/>
    </source>
</evidence>
<keyword evidence="8 9" id="KW-0472">Membrane</keyword>
<evidence type="ECO:0000313" key="11">
    <source>
        <dbReference type="EMBL" id="KAK9286099.1"/>
    </source>
</evidence>
<dbReference type="InterPro" id="IPR045262">
    <property type="entry name" value="STP/PLT_plant"/>
</dbReference>